<dbReference type="Pfam" id="PF00041">
    <property type="entry name" value="fn3"/>
    <property type="match status" value="1"/>
</dbReference>
<dbReference type="InterPro" id="IPR036116">
    <property type="entry name" value="FN3_sf"/>
</dbReference>
<dbReference type="InterPro" id="IPR013783">
    <property type="entry name" value="Ig-like_fold"/>
</dbReference>
<dbReference type="Gene3D" id="2.60.40.10">
    <property type="entry name" value="Immunoglobulins"/>
    <property type="match status" value="1"/>
</dbReference>
<comment type="caution">
    <text evidence="2">The sequence shown here is derived from an EMBL/GenBank/DDBJ whole genome shotgun (WGS) entry which is preliminary data.</text>
</comment>
<reference evidence="2 3" key="1">
    <citation type="submission" date="2020-05" db="EMBL/GenBank/DDBJ databases">
        <authorList>
            <person name="Whitworth D."/>
        </authorList>
    </citation>
    <scope>NUCLEOTIDE SEQUENCE [LARGE SCALE GENOMIC DNA]</scope>
    <source>
        <strain evidence="2 3">AM005</strain>
    </source>
</reference>
<dbReference type="AlphaFoldDB" id="A0A7Y4MT30"/>
<dbReference type="SMART" id="SM00060">
    <property type="entry name" value="FN3"/>
    <property type="match status" value="1"/>
</dbReference>
<feature type="domain" description="Fibronectin type-III" evidence="1">
    <location>
        <begin position="422"/>
        <end position="518"/>
    </location>
</feature>
<name>A0A7Y4MT30_MYXXA</name>
<dbReference type="Gene3D" id="2.60.120.260">
    <property type="entry name" value="Galactose-binding domain-like"/>
    <property type="match status" value="1"/>
</dbReference>
<gene>
    <name evidence="2" type="ORF">HNV28_23185</name>
</gene>
<accession>A0A7Y4MT30</accession>
<dbReference type="PROSITE" id="PS50853">
    <property type="entry name" value="FN3"/>
    <property type="match status" value="1"/>
</dbReference>
<dbReference type="RefSeq" id="WP_171443277.1">
    <property type="nucleotide sequence ID" value="NZ_JABFNS010000006.1"/>
</dbReference>
<dbReference type="SUPFAM" id="SSF49265">
    <property type="entry name" value="Fibronectin type III"/>
    <property type="match status" value="1"/>
</dbReference>
<evidence type="ECO:0000313" key="2">
    <source>
        <dbReference type="EMBL" id="NOJ81194.1"/>
    </source>
</evidence>
<evidence type="ECO:0000259" key="1">
    <source>
        <dbReference type="PROSITE" id="PS50853"/>
    </source>
</evidence>
<organism evidence="2 3">
    <name type="scientific">Myxococcus xanthus</name>
    <dbReference type="NCBI Taxonomy" id="34"/>
    <lineage>
        <taxon>Bacteria</taxon>
        <taxon>Pseudomonadati</taxon>
        <taxon>Myxococcota</taxon>
        <taxon>Myxococcia</taxon>
        <taxon>Myxococcales</taxon>
        <taxon>Cystobacterineae</taxon>
        <taxon>Myxococcaceae</taxon>
        <taxon>Myxococcus</taxon>
    </lineage>
</organism>
<dbReference type="Proteomes" id="UP000533080">
    <property type="component" value="Unassembled WGS sequence"/>
</dbReference>
<proteinExistence type="predicted"/>
<dbReference type="CDD" id="cd00063">
    <property type="entry name" value="FN3"/>
    <property type="match status" value="1"/>
</dbReference>
<sequence>MRPLTAFQAALLTSPAGYSTHPRVWVRDAAGTYRNLNALLGADWVLGVRVNEKVDAPVAEAEVVLVRSGPVSLSPLVTQSPANTNASGSFAPLLAEGAYFRVELGLAPLRGTPREEDYFEVFRGRVDEVDAGPEELKVVGRDLGGLLQDTFIEVERDYGDDTHGVPVQDVIQALCNDNGLAAFGLYTPVDPLSQRGKYTQKVEPVLDAARTLAQRVGWECRMRWRADTGGYALTLYAPDRLQTLEDWSFGPDEYGDLESVTRQLVDIRTDVEVIYSDSRDLDASGTAKRKKVTASNPAARAQVGRRWMQLAEGASSNIDTEAEAQRLADAAVADLSVSPLTVAMLVDPHPGLELGDVVRVLPDGVRLDTPHALAVQELEFQCAVDGTARMKLVLRGQPSTSVREWLERDARPGVAPSAPFAGPAAPQGMRVTPTVSGFSVTWTPAATGPAWEECELHTSRTAGFTPSGATFTARGKTTRFQLSDLPPGTTYFCRVVGRDTKGNVGAPSEEVSVTTGYLTPASFQPAVAFGDSPPNADFESWSSEAMPPDAWTLAVGLWGAHAQVTTDAYTGGRAVRLVANGTRLDSQAMIARPGDKYSVDVMVRAAQLGTPLFVHVVWYDGAFNLLSVATTSRTLASSEWQRLTGFHTAPAGTRYVQVRLLTEATVGSPWLYVDSVRLERIGGLVEPWATIRTGQLNDLENGWTPWDVNGWPLGYYKNSDNEVSMRGLVRPGTVGYVNLHRLPAGYRPSSSRAFPVPTSHGLGLAQLNPDGGLQVYSVPAGAAWVGLDTVRFRAEA</sequence>
<dbReference type="EMBL" id="JABFNT010000078">
    <property type="protein sequence ID" value="NOJ81194.1"/>
    <property type="molecule type" value="Genomic_DNA"/>
</dbReference>
<protein>
    <submittedName>
        <fullName evidence="2">Fibronectin type III domain-containing protein</fullName>
    </submittedName>
</protein>
<evidence type="ECO:0000313" key="3">
    <source>
        <dbReference type="Proteomes" id="UP000533080"/>
    </source>
</evidence>
<dbReference type="InterPro" id="IPR003961">
    <property type="entry name" value="FN3_dom"/>
</dbReference>